<name>A0A853J7W4_9GAMM</name>
<protein>
    <recommendedName>
        <fullName evidence="3">Type II secretion system protein</fullName>
    </recommendedName>
</protein>
<accession>A0A853J7W4</accession>
<evidence type="ECO:0000313" key="2">
    <source>
        <dbReference type="Proteomes" id="UP000578091"/>
    </source>
</evidence>
<reference evidence="1 2" key="1">
    <citation type="submission" date="2020-07" db="EMBL/GenBank/DDBJ databases">
        <title>Luteimonas sp. SJ-92.</title>
        <authorList>
            <person name="Huang X.-X."/>
            <person name="Xu L."/>
            <person name="Sun J.-Q."/>
        </authorList>
    </citation>
    <scope>NUCLEOTIDE SEQUENCE [LARGE SCALE GENOMIC DNA]</scope>
    <source>
        <strain evidence="1 2">SJ-92</strain>
    </source>
</reference>
<sequence>MSALRQRGWSLVELAVVLLVMALLSVALVQVLPLGRQVSAADAMQRELLQAEEALVGHARAHLRLPNADADGDGGEDPGAMVGWLPTRALGLAAGRRIHYRVPQPLAAASPGNRFQPEHPPSTTPVPVPVNGLDFCASLAAEQSASAPMAGLGMPAAFALAHVGGAGHERMATPQFALPGSEAAVSGRPPVAALGLGELAARLACPDRVARVQGGARAAMAAYDIRRVAERYLEFRTFDIRTAELNKLNADVAVASGSFEVAFGVVSEVISILQIAAGWPPDAVAIAIGVAEQIVAVAQIASAIANLALAVADQVDAVEAVETARANELAAQANLQRMQALEEQARERLRELDAAGLGA</sequence>
<evidence type="ECO:0008006" key="3">
    <source>
        <dbReference type="Google" id="ProtNLM"/>
    </source>
</evidence>
<dbReference type="Proteomes" id="UP000578091">
    <property type="component" value="Unassembled WGS sequence"/>
</dbReference>
<organism evidence="1 2">
    <name type="scientific">Luteimonas salinisoli</name>
    <dbReference type="NCBI Taxonomy" id="2752307"/>
    <lineage>
        <taxon>Bacteria</taxon>
        <taxon>Pseudomonadati</taxon>
        <taxon>Pseudomonadota</taxon>
        <taxon>Gammaproteobacteria</taxon>
        <taxon>Lysobacterales</taxon>
        <taxon>Lysobacteraceae</taxon>
        <taxon>Luteimonas</taxon>
    </lineage>
</organism>
<gene>
    <name evidence="1" type="ORF">H0E84_00310</name>
</gene>
<dbReference type="RefSeq" id="WP_180676630.1">
    <property type="nucleotide sequence ID" value="NZ_JACCKA010000003.1"/>
</dbReference>
<dbReference type="EMBL" id="JACCKA010000003">
    <property type="protein sequence ID" value="NZA24818.1"/>
    <property type="molecule type" value="Genomic_DNA"/>
</dbReference>
<comment type="caution">
    <text evidence="1">The sequence shown here is derived from an EMBL/GenBank/DDBJ whole genome shotgun (WGS) entry which is preliminary data.</text>
</comment>
<dbReference type="AlphaFoldDB" id="A0A853J7W4"/>
<evidence type="ECO:0000313" key="1">
    <source>
        <dbReference type="EMBL" id="NZA24818.1"/>
    </source>
</evidence>
<proteinExistence type="predicted"/>
<keyword evidence="2" id="KW-1185">Reference proteome</keyword>